<dbReference type="InterPro" id="IPR018499">
    <property type="entry name" value="Tetraspanin/Peripherin"/>
</dbReference>
<keyword evidence="4 5" id="KW-0472">Membrane</keyword>
<dbReference type="AlphaFoldDB" id="R7VHH5"/>
<reference evidence="8" key="1">
    <citation type="submission" date="2012-12" db="EMBL/GenBank/DDBJ databases">
        <authorList>
            <person name="Hellsten U."/>
            <person name="Grimwood J."/>
            <person name="Chapman J.A."/>
            <person name="Shapiro H."/>
            <person name="Aerts A."/>
            <person name="Otillar R.P."/>
            <person name="Terry A.Y."/>
            <person name="Boore J.L."/>
            <person name="Simakov O."/>
            <person name="Marletaz F."/>
            <person name="Cho S.-J."/>
            <person name="Edsinger-Gonzales E."/>
            <person name="Havlak P."/>
            <person name="Kuo D.-H."/>
            <person name="Larsson T."/>
            <person name="Lv J."/>
            <person name="Arendt D."/>
            <person name="Savage R."/>
            <person name="Osoegawa K."/>
            <person name="de Jong P."/>
            <person name="Lindberg D.R."/>
            <person name="Seaver E.C."/>
            <person name="Weisblat D.A."/>
            <person name="Putnam N.H."/>
            <person name="Grigoriev I.V."/>
            <person name="Rokhsar D.S."/>
        </authorList>
    </citation>
    <scope>NUCLEOTIDE SEQUENCE</scope>
    <source>
        <strain evidence="8">I ESC-2004</strain>
    </source>
</reference>
<dbReference type="EnsemblMetazoa" id="CapteT218993">
    <property type="protein sequence ID" value="CapteP218993"/>
    <property type="gene ID" value="CapteG218993"/>
</dbReference>
<dbReference type="HOGENOM" id="CLU_994802_0_0_1"/>
<evidence type="ECO:0008006" key="9">
    <source>
        <dbReference type="Google" id="ProtNLM"/>
    </source>
</evidence>
<dbReference type="STRING" id="283909.R7VHH5"/>
<dbReference type="EMBL" id="KB292015">
    <property type="protein sequence ID" value="ELU18288.1"/>
    <property type="molecule type" value="Genomic_DNA"/>
</dbReference>
<dbReference type="Pfam" id="PF00335">
    <property type="entry name" value="Tetraspanin"/>
    <property type="match status" value="1"/>
</dbReference>
<gene>
    <name evidence="6" type="ORF">CAPTEDRAFT_218993</name>
</gene>
<reference evidence="7" key="3">
    <citation type="submission" date="2015-06" db="UniProtKB">
        <authorList>
            <consortium name="EnsemblMetazoa"/>
        </authorList>
    </citation>
    <scope>IDENTIFICATION</scope>
</reference>
<proteinExistence type="predicted"/>
<feature type="transmembrane region" description="Helical" evidence="5">
    <location>
        <begin position="255"/>
        <end position="282"/>
    </location>
</feature>
<dbReference type="EMBL" id="AMQN01003838">
    <property type="status" value="NOT_ANNOTATED_CDS"/>
    <property type="molecule type" value="Genomic_DNA"/>
</dbReference>
<accession>R7VHH5</accession>
<evidence type="ECO:0000256" key="3">
    <source>
        <dbReference type="ARBA" id="ARBA00022989"/>
    </source>
</evidence>
<evidence type="ECO:0000313" key="8">
    <source>
        <dbReference type="Proteomes" id="UP000014760"/>
    </source>
</evidence>
<name>R7VHH5_CAPTE</name>
<comment type="subcellular location">
    <subcellularLocation>
        <location evidence="1">Membrane</location>
        <topology evidence="1">Multi-pass membrane protein</topology>
    </subcellularLocation>
</comment>
<sequence length="284" mass="31422">MAKGEGKGGGIVGCLICVSLIFGILVSVVALIGLFVAIWHIWDLLYGNDELLSLANLAVDDERLEDAYYVFIAFTLIAQFLSCVGGRNKQSGEGEGSQQSSCAGTVFSLALIAGHMASGILGVLYKDEAIPLVRTGMEGLIPNASYMNPEEGAVTPEYTKMGEYFNYLQVKYECCGVSETNAKEYIDADFDGRYNMKFPYACCVLKDKKKSSWRKVNQEDVADEGRCFNFEDNYFHKDTCYRYERDWLTDKSNFIIGYNFALLVLSIGSFGLLVVIVVFAMCCG</sequence>
<keyword evidence="8" id="KW-1185">Reference proteome</keyword>
<organism evidence="6">
    <name type="scientific">Capitella teleta</name>
    <name type="common">Polychaete worm</name>
    <dbReference type="NCBI Taxonomy" id="283909"/>
    <lineage>
        <taxon>Eukaryota</taxon>
        <taxon>Metazoa</taxon>
        <taxon>Spiralia</taxon>
        <taxon>Lophotrochozoa</taxon>
        <taxon>Annelida</taxon>
        <taxon>Polychaeta</taxon>
        <taxon>Sedentaria</taxon>
        <taxon>Scolecida</taxon>
        <taxon>Capitellidae</taxon>
        <taxon>Capitella</taxon>
    </lineage>
</organism>
<evidence type="ECO:0000313" key="6">
    <source>
        <dbReference type="EMBL" id="ELU18288.1"/>
    </source>
</evidence>
<evidence type="ECO:0000256" key="4">
    <source>
        <dbReference type="ARBA" id="ARBA00023136"/>
    </source>
</evidence>
<keyword evidence="2 5" id="KW-0812">Transmembrane</keyword>
<dbReference type="OrthoDB" id="10033535at2759"/>
<feature type="transmembrane region" description="Helical" evidence="5">
    <location>
        <begin position="106"/>
        <end position="125"/>
    </location>
</feature>
<keyword evidence="3 5" id="KW-1133">Transmembrane helix</keyword>
<evidence type="ECO:0000313" key="7">
    <source>
        <dbReference type="EnsemblMetazoa" id="CapteP218993"/>
    </source>
</evidence>
<dbReference type="GO" id="GO:0016020">
    <property type="term" value="C:membrane"/>
    <property type="evidence" value="ECO:0007669"/>
    <property type="project" value="UniProtKB-SubCell"/>
</dbReference>
<feature type="transmembrane region" description="Helical" evidence="5">
    <location>
        <begin position="12"/>
        <end position="42"/>
    </location>
</feature>
<evidence type="ECO:0000256" key="2">
    <source>
        <dbReference type="ARBA" id="ARBA00022692"/>
    </source>
</evidence>
<dbReference type="Proteomes" id="UP000014760">
    <property type="component" value="Unassembled WGS sequence"/>
</dbReference>
<evidence type="ECO:0000256" key="5">
    <source>
        <dbReference type="SAM" id="Phobius"/>
    </source>
</evidence>
<evidence type="ECO:0000256" key="1">
    <source>
        <dbReference type="ARBA" id="ARBA00004141"/>
    </source>
</evidence>
<protein>
    <recommendedName>
        <fullName evidence="9">Tetraspanin</fullName>
    </recommendedName>
</protein>
<reference evidence="6 8" key="2">
    <citation type="journal article" date="2013" name="Nature">
        <title>Insights into bilaterian evolution from three spiralian genomes.</title>
        <authorList>
            <person name="Simakov O."/>
            <person name="Marletaz F."/>
            <person name="Cho S.J."/>
            <person name="Edsinger-Gonzales E."/>
            <person name="Havlak P."/>
            <person name="Hellsten U."/>
            <person name="Kuo D.H."/>
            <person name="Larsson T."/>
            <person name="Lv J."/>
            <person name="Arendt D."/>
            <person name="Savage R."/>
            <person name="Osoegawa K."/>
            <person name="de Jong P."/>
            <person name="Grimwood J."/>
            <person name="Chapman J.A."/>
            <person name="Shapiro H."/>
            <person name="Aerts A."/>
            <person name="Otillar R.P."/>
            <person name="Terry A.Y."/>
            <person name="Boore J.L."/>
            <person name="Grigoriev I.V."/>
            <person name="Lindberg D.R."/>
            <person name="Seaver E.C."/>
            <person name="Weisblat D.A."/>
            <person name="Putnam N.H."/>
            <person name="Rokhsar D.S."/>
        </authorList>
    </citation>
    <scope>NUCLEOTIDE SEQUENCE</scope>
    <source>
        <strain evidence="6 8">I ESC-2004</strain>
    </source>
</reference>